<proteinExistence type="predicted"/>
<comment type="caution">
    <text evidence="2">The sequence shown here is derived from an EMBL/GenBank/DDBJ whole genome shotgun (WGS) entry which is preliminary data.</text>
</comment>
<reference evidence="2 3" key="1">
    <citation type="journal article" date="2015" name="Nature">
        <title>rRNA introns, odd ribosomes, and small enigmatic genomes across a large radiation of phyla.</title>
        <authorList>
            <person name="Brown C.T."/>
            <person name="Hug L.A."/>
            <person name="Thomas B.C."/>
            <person name="Sharon I."/>
            <person name="Castelle C.J."/>
            <person name="Singh A."/>
            <person name="Wilkins M.J."/>
            <person name="Williams K.H."/>
            <person name="Banfield J.F."/>
        </authorList>
    </citation>
    <scope>NUCLEOTIDE SEQUENCE [LARGE SCALE GENOMIC DNA]</scope>
</reference>
<protein>
    <submittedName>
        <fullName evidence="2">Uncharacterized protein</fullName>
    </submittedName>
</protein>
<organism evidence="2 3">
    <name type="scientific">Candidatus Woesebacteria bacterium GW2011_GWA1_37_8</name>
    <dbReference type="NCBI Taxonomy" id="1618546"/>
    <lineage>
        <taxon>Bacteria</taxon>
        <taxon>Candidatus Woeseibacteriota</taxon>
    </lineage>
</organism>
<evidence type="ECO:0000313" key="2">
    <source>
        <dbReference type="EMBL" id="KKQ44025.1"/>
    </source>
</evidence>
<name>A0A0G0HZD7_9BACT</name>
<dbReference type="EMBL" id="LBTR01000035">
    <property type="protein sequence ID" value="KKQ44025.1"/>
    <property type="molecule type" value="Genomic_DNA"/>
</dbReference>
<feature type="transmembrane region" description="Helical" evidence="1">
    <location>
        <begin position="16"/>
        <end position="39"/>
    </location>
</feature>
<keyword evidence="1" id="KW-1133">Transmembrane helix</keyword>
<dbReference type="AlphaFoldDB" id="A0A0G0HZD7"/>
<gene>
    <name evidence="2" type="ORF">US62_C0035G0002</name>
</gene>
<keyword evidence="1" id="KW-0812">Transmembrane</keyword>
<evidence type="ECO:0000256" key="1">
    <source>
        <dbReference type="SAM" id="Phobius"/>
    </source>
</evidence>
<accession>A0A0G0HZD7</accession>
<keyword evidence="1" id="KW-0472">Membrane</keyword>
<sequence>MDEQNKKSGSGFTKKIAISLILFILFAFISFFVYLFIFYSRNPVGFFNMLYDLGVVTTVSSKSIKYDTPFFYNLTSEKPKFYIKYQNSDESGVNLVSKQAEIVTPPFSSEIKQIDIESEAIKTFKLNVEIDGIANTVLIDKDKTHTYWNEQVFIKNPQMGKYNTYMLESVNVDNDSDGEGNYDNRGKNGLMNVGYGYTYLKAGDVVNLVWEVPGGEKFGFGKSVIKILSSTPVGEITVYR</sequence>
<evidence type="ECO:0000313" key="3">
    <source>
        <dbReference type="Proteomes" id="UP000034603"/>
    </source>
</evidence>
<dbReference type="Proteomes" id="UP000034603">
    <property type="component" value="Unassembled WGS sequence"/>
</dbReference>